<evidence type="ECO:0000256" key="1">
    <source>
        <dbReference type="SAM" id="Coils"/>
    </source>
</evidence>
<protein>
    <submittedName>
        <fullName evidence="2">Unannotated protein</fullName>
    </submittedName>
</protein>
<feature type="coiled-coil region" evidence="1">
    <location>
        <begin position="5"/>
        <end position="32"/>
    </location>
</feature>
<keyword evidence="1" id="KW-0175">Coiled coil</keyword>
<gene>
    <name evidence="2" type="ORF">UFOPK2579_01444</name>
</gene>
<reference evidence="2" key="1">
    <citation type="submission" date="2020-05" db="EMBL/GenBank/DDBJ databases">
        <authorList>
            <person name="Chiriac C."/>
            <person name="Salcher M."/>
            <person name="Ghai R."/>
            <person name="Kavagutti S V."/>
        </authorList>
    </citation>
    <scope>NUCLEOTIDE SEQUENCE</scope>
</reference>
<dbReference type="AlphaFoldDB" id="A0A6J6QK54"/>
<evidence type="ECO:0000313" key="2">
    <source>
        <dbReference type="EMBL" id="CAB4710902.1"/>
    </source>
</evidence>
<accession>A0A6J6QK54</accession>
<name>A0A6J6QK54_9ZZZZ</name>
<sequence>MRDLAAEVGLAVEDAERELQLATAQFSVAREEPTTSIRMLLESLRSPTDRVRWPRPSIVRRAGATRRRGHTAVGVVAAVAALLVTGTVVTDASGVRPTLARESLTSEPGRGPTRMPDPIELSEDALLPASALTTALVTGTWTVTDTHDNTAEEGELVPCQAARYADVAGADALVREFADAATVRAAYQLAEASRTSAAAKRAYATTASWYAGCRDPRTQLIDTYRVRDVGDQAVLLVLRSWQAPVTTLVVGVARTGAVVTTTMTQAPGSAAGKLGRQAELLGEAITQLCTLPEAGGCAGTPRLMGRAPLPVGADPAMLSEVDLPPVTAVALPWLGSEPRKATTNVAATRCDQASFSGRFEGARFTDSATRTFLVPGAGLPDTFGLTQTVGLLPATRAKAFVETVRSRLTSCPSKDLGTDVLRVARVASPDLDLTAWRLTTEITDAESITYYMAIARVGGAVSQIGFIPTPKVRMADGAFVALARRALARLPELS</sequence>
<organism evidence="2">
    <name type="scientific">freshwater metagenome</name>
    <dbReference type="NCBI Taxonomy" id="449393"/>
    <lineage>
        <taxon>unclassified sequences</taxon>
        <taxon>metagenomes</taxon>
        <taxon>ecological metagenomes</taxon>
    </lineage>
</organism>
<proteinExistence type="predicted"/>
<dbReference type="EMBL" id="CAEZXR010000166">
    <property type="protein sequence ID" value="CAB4710902.1"/>
    <property type="molecule type" value="Genomic_DNA"/>
</dbReference>